<sequence length="240" mass="25906">MMTEKPQSETEDAPSPDILRMVEALIFAAEHPLNVQQLQDRLPAGTVMDAVEQALAVLQASYRGHGISLEQVGGGYQFRTASDLAFLLRQDVSEPRKLSRAAVETLAIIAYHQPVTRADIEDIRGVGLSRGTLDVLLEAGWVRPRGRRRSPGRPLMFGTSDAFLTHFGLGSIDDLPGLAELKAAGLLDSVDDALARLEASAREDAAMAPDDEGDGQTDLEEVIARHAAKNGDPDLAEDEE</sequence>
<accession>A0A5A7N824</accession>
<dbReference type="InterPro" id="IPR036390">
    <property type="entry name" value="WH_DNA-bd_sf"/>
</dbReference>
<dbReference type="Gene3D" id="1.10.10.10">
    <property type="entry name" value="Winged helix-like DNA-binding domain superfamily/Winged helix DNA-binding domain"/>
    <property type="match status" value="2"/>
</dbReference>
<proteinExistence type="predicted"/>
<reference evidence="6 7" key="1">
    <citation type="submission" date="2019-09" db="EMBL/GenBank/DDBJ databases">
        <title>NBRP : Genome information of microbial organism related human and environment.</title>
        <authorList>
            <person name="Hattori M."/>
            <person name="Oshima K."/>
            <person name="Inaba H."/>
            <person name="Suda W."/>
            <person name="Sakamoto M."/>
            <person name="Iino T."/>
            <person name="Kitahara M."/>
            <person name="Oshida Y."/>
            <person name="Iida T."/>
            <person name="Kudo T."/>
            <person name="Itoh T."/>
            <person name="Ohkuma M."/>
        </authorList>
    </citation>
    <scope>NUCLEOTIDE SEQUENCE [LARGE SCALE GENOMIC DNA]</scope>
    <source>
        <strain evidence="6 7">Q-1</strain>
    </source>
</reference>
<dbReference type="AlphaFoldDB" id="A0A5A7N824"/>
<keyword evidence="4" id="KW-0131">Cell cycle</keyword>
<protein>
    <submittedName>
        <fullName evidence="6">Segregation and condensation protein B</fullName>
    </submittedName>
</protein>
<dbReference type="RefSeq" id="WP_042083268.1">
    <property type="nucleotide sequence ID" value="NZ_BKCN01000003.1"/>
</dbReference>
<evidence type="ECO:0000256" key="4">
    <source>
        <dbReference type="ARBA" id="ARBA00023306"/>
    </source>
</evidence>
<keyword evidence="3" id="KW-0159">Chromosome partition</keyword>
<dbReference type="EMBL" id="BKCN01000003">
    <property type="protein sequence ID" value="GER03219.1"/>
    <property type="molecule type" value="Genomic_DNA"/>
</dbReference>
<evidence type="ECO:0000313" key="7">
    <source>
        <dbReference type="Proteomes" id="UP000324996"/>
    </source>
</evidence>
<gene>
    <name evidence="6" type="ORF">JCM17846_09010</name>
</gene>
<evidence type="ECO:0000256" key="3">
    <source>
        <dbReference type="ARBA" id="ARBA00022829"/>
    </source>
</evidence>
<evidence type="ECO:0000313" key="6">
    <source>
        <dbReference type="EMBL" id="GER03219.1"/>
    </source>
</evidence>
<keyword evidence="7" id="KW-1185">Reference proteome</keyword>
<dbReference type="Pfam" id="PF04079">
    <property type="entry name" value="SMC_ScpB"/>
    <property type="match status" value="1"/>
</dbReference>
<feature type="compositionally biased region" description="Acidic residues" evidence="5">
    <location>
        <begin position="209"/>
        <end position="221"/>
    </location>
</feature>
<feature type="region of interest" description="Disordered" evidence="5">
    <location>
        <begin position="201"/>
        <end position="240"/>
    </location>
</feature>
<comment type="caution">
    <text evidence="6">The sequence shown here is derived from an EMBL/GenBank/DDBJ whole genome shotgun (WGS) entry which is preliminary data.</text>
</comment>
<organism evidence="6 7">
    <name type="scientific">Iodidimonas nitroreducens</name>
    <dbReference type="NCBI Taxonomy" id="1236968"/>
    <lineage>
        <taxon>Bacteria</taxon>
        <taxon>Pseudomonadati</taxon>
        <taxon>Pseudomonadota</taxon>
        <taxon>Alphaproteobacteria</taxon>
        <taxon>Iodidimonadales</taxon>
        <taxon>Iodidimonadaceae</taxon>
        <taxon>Iodidimonas</taxon>
    </lineage>
</organism>
<evidence type="ECO:0000256" key="1">
    <source>
        <dbReference type="ARBA" id="ARBA00022490"/>
    </source>
</evidence>
<dbReference type="GO" id="GO:0051304">
    <property type="term" value="P:chromosome separation"/>
    <property type="evidence" value="ECO:0007669"/>
    <property type="project" value="InterPro"/>
</dbReference>
<dbReference type="InterPro" id="IPR005234">
    <property type="entry name" value="ScpB_csome_segregation"/>
</dbReference>
<dbReference type="PANTHER" id="PTHR34298:SF2">
    <property type="entry name" value="SEGREGATION AND CONDENSATION PROTEIN B"/>
    <property type="match status" value="1"/>
</dbReference>
<evidence type="ECO:0000256" key="5">
    <source>
        <dbReference type="SAM" id="MobiDB-lite"/>
    </source>
</evidence>
<dbReference type="GO" id="GO:0051301">
    <property type="term" value="P:cell division"/>
    <property type="evidence" value="ECO:0007669"/>
    <property type="project" value="UniProtKB-KW"/>
</dbReference>
<dbReference type="SUPFAM" id="SSF46785">
    <property type="entry name" value="Winged helix' DNA-binding domain"/>
    <property type="match status" value="2"/>
</dbReference>
<dbReference type="Proteomes" id="UP000324996">
    <property type="component" value="Unassembled WGS sequence"/>
</dbReference>
<dbReference type="PANTHER" id="PTHR34298">
    <property type="entry name" value="SEGREGATION AND CONDENSATION PROTEIN B"/>
    <property type="match status" value="1"/>
</dbReference>
<dbReference type="NCBIfam" id="TIGR00281">
    <property type="entry name" value="SMC-Scp complex subunit ScpB"/>
    <property type="match status" value="1"/>
</dbReference>
<name>A0A5A7N824_9PROT</name>
<keyword evidence="1" id="KW-0963">Cytoplasm</keyword>
<evidence type="ECO:0000256" key="2">
    <source>
        <dbReference type="ARBA" id="ARBA00022618"/>
    </source>
</evidence>
<dbReference type="InterPro" id="IPR036388">
    <property type="entry name" value="WH-like_DNA-bd_sf"/>
</dbReference>
<keyword evidence="2" id="KW-0132">Cell division</keyword>